<keyword evidence="1" id="KW-0813">Transport</keyword>
<evidence type="ECO:0000313" key="5">
    <source>
        <dbReference type="EMBL" id="QDS97415.1"/>
    </source>
</evidence>
<dbReference type="RefSeq" id="WP_145057773.1">
    <property type="nucleotide sequence ID" value="NZ_CP036263.1"/>
</dbReference>
<dbReference type="GO" id="GO:0016887">
    <property type="term" value="F:ATP hydrolysis activity"/>
    <property type="evidence" value="ECO:0007669"/>
    <property type="project" value="InterPro"/>
</dbReference>
<organism evidence="5 6">
    <name type="scientific">Adhaeretor mobilis</name>
    <dbReference type="NCBI Taxonomy" id="1930276"/>
    <lineage>
        <taxon>Bacteria</taxon>
        <taxon>Pseudomonadati</taxon>
        <taxon>Planctomycetota</taxon>
        <taxon>Planctomycetia</taxon>
        <taxon>Pirellulales</taxon>
        <taxon>Lacipirellulaceae</taxon>
        <taxon>Adhaeretor</taxon>
    </lineage>
</organism>
<reference evidence="5 6" key="1">
    <citation type="submission" date="2019-02" db="EMBL/GenBank/DDBJ databases">
        <title>Deep-cultivation of Planctomycetes and their phenomic and genomic characterization uncovers novel biology.</title>
        <authorList>
            <person name="Wiegand S."/>
            <person name="Jogler M."/>
            <person name="Boedeker C."/>
            <person name="Pinto D."/>
            <person name="Vollmers J."/>
            <person name="Rivas-Marin E."/>
            <person name="Kohn T."/>
            <person name="Peeters S.H."/>
            <person name="Heuer A."/>
            <person name="Rast P."/>
            <person name="Oberbeckmann S."/>
            <person name="Bunk B."/>
            <person name="Jeske O."/>
            <person name="Meyerdierks A."/>
            <person name="Storesund J.E."/>
            <person name="Kallscheuer N."/>
            <person name="Luecker S."/>
            <person name="Lage O.M."/>
            <person name="Pohl T."/>
            <person name="Merkel B.J."/>
            <person name="Hornburger P."/>
            <person name="Mueller R.-W."/>
            <person name="Bruemmer F."/>
            <person name="Labrenz M."/>
            <person name="Spormann A.M."/>
            <person name="Op den Camp H."/>
            <person name="Overmann J."/>
            <person name="Amann R."/>
            <person name="Jetten M.S.M."/>
            <person name="Mascher T."/>
            <person name="Medema M.H."/>
            <person name="Devos D.P."/>
            <person name="Kaster A.-K."/>
            <person name="Ovreas L."/>
            <person name="Rohde M."/>
            <person name="Galperin M.Y."/>
            <person name="Jogler C."/>
        </authorList>
    </citation>
    <scope>NUCLEOTIDE SEQUENCE [LARGE SCALE GENOMIC DNA]</scope>
    <source>
        <strain evidence="5 6">HG15A2</strain>
    </source>
</reference>
<dbReference type="SMART" id="SM00382">
    <property type="entry name" value="AAA"/>
    <property type="match status" value="1"/>
</dbReference>
<dbReference type="PROSITE" id="PS50893">
    <property type="entry name" value="ABC_TRANSPORTER_2"/>
    <property type="match status" value="1"/>
</dbReference>
<dbReference type="InterPro" id="IPR027417">
    <property type="entry name" value="P-loop_NTPase"/>
</dbReference>
<dbReference type="SUPFAM" id="SSF52540">
    <property type="entry name" value="P-loop containing nucleoside triphosphate hydrolases"/>
    <property type="match status" value="1"/>
</dbReference>
<feature type="domain" description="ABC transporter" evidence="4">
    <location>
        <begin position="3"/>
        <end position="228"/>
    </location>
</feature>
<dbReference type="PANTHER" id="PTHR42939:SF1">
    <property type="entry name" value="ABC TRANSPORTER ATP-BINDING PROTEIN ALBC-RELATED"/>
    <property type="match status" value="1"/>
</dbReference>
<evidence type="ECO:0000256" key="3">
    <source>
        <dbReference type="ARBA" id="ARBA00022840"/>
    </source>
</evidence>
<sequence>MLLETQSLTKRYGKISALSDCSFSAEPGEILGLLGPNGAGKTTLLRLLLGFLKPTSGSAKIGDLDCYHDSVAVHNDLTYLPGEARLSRELSGRQTLEFFTRLRAGASLERSLALADRLKLDLSRRVHKMSTGMRQKLALAATLAADVKLVILDEPTANLDPNARRDVLDLVRETRDAGRTVLFSSHVLSEVEEVCDRAILLREGRLVDTVRIADVKRQHRIQALLRGQLNLPSEKLAKQMKIETNDSGRVTILTDGDLAPLLGWLSDQAVTELQIEPVGLKTVYERYHPV</sequence>
<dbReference type="KEGG" id="amob:HG15A2_06760"/>
<evidence type="ECO:0000259" key="4">
    <source>
        <dbReference type="PROSITE" id="PS50893"/>
    </source>
</evidence>
<dbReference type="Proteomes" id="UP000319852">
    <property type="component" value="Chromosome"/>
</dbReference>
<dbReference type="AlphaFoldDB" id="A0A517MRB4"/>
<evidence type="ECO:0000313" key="6">
    <source>
        <dbReference type="Proteomes" id="UP000319852"/>
    </source>
</evidence>
<dbReference type="PANTHER" id="PTHR42939">
    <property type="entry name" value="ABC TRANSPORTER ATP-BINDING PROTEIN ALBC-RELATED"/>
    <property type="match status" value="1"/>
</dbReference>
<dbReference type="GO" id="GO:0005524">
    <property type="term" value="F:ATP binding"/>
    <property type="evidence" value="ECO:0007669"/>
    <property type="project" value="UniProtKB-KW"/>
</dbReference>
<dbReference type="EMBL" id="CP036263">
    <property type="protein sequence ID" value="QDS97415.1"/>
    <property type="molecule type" value="Genomic_DNA"/>
</dbReference>
<keyword evidence="2" id="KW-0547">Nucleotide-binding</keyword>
<dbReference type="Gene3D" id="3.40.50.300">
    <property type="entry name" value="P-loop containing nucleotide triphosphate hydrolases"/>
    <property type="match status" value="1"/>
</dbReference>
<dbReference type="InterPro" id="IPR003593">
    <property type="entry name" value="AAA+_ATPase"/>
</dbReference>
<dbReference type="Pfam" id="PF00005">
    <property type="entry name" value="ABC_tran"/>
    <property type="match status" value="1"/>
</dbReference>
<proteinExistence type="predicted"/>
<keyword evidence="6" id="KW-1185">Reference proteome</keyword>
<dbReference type="InterPro" id="IPR003439">
    <property type="entry name" value="ABC_transporter-like_ATP-bd"/>
</dbReference>
<gene>
    <name evidence="5" type="primary">ybhF_1</name>
    <name evidence="5" type="ORF">HG15A2_06760</name>
</gene>
<evidence type="ECO:0000256" key="2">
    <source>
        <dbReference type="ARBA" id="ARBA00022741"/>
    </source>
</evidence>
<dbReference type="CDD" id="cd03230">
    <property type="entry name" value="ABC_DR_subfamily_A"/>
    <property type="match status" value="1"/>
</dbReference>
<dbReference type="InterPro" id="IPR051782">
    <property type="entry name" value="ABC_Transporter_VariousFunc"/>
</dbReference>
<keyword evidence="3 5" id="KW-0067">ATP-binding</keyword>
<dbReference type="OrthoDB" id="9795548at2"/>
<name>A0A517MRB4_9BACT</name>
<protein>
    <submittedName>
        <fullName evidence="5">Putative ABC transporter ATP-binding protein YbhF</fullName>
    </submittedName>
</protein>
<accession>A0A517MRB4</accession>
<evidence type="ECO:0000256" key="1">
    <source>
        <dbReference type="ARBA" id="ARBA00022448"/>
    </source>
</evidence>